<proteinExistence type="predicted"/>
<reference evidence="1 2" key="1">
    <citation type="journal article" date="2014" name="Int. J. Syst. Evol. Microbiol.">
        <title>Phylogenomics and the dynamic genome evolution of the genus Streptococcus.</title>
        <authorList>
            <consortium name="The Broad Institute Genome Sequencing Platform"/>
            <person name="Richards V.P."/>
            <person name="Palmer S.R."/>
            <person name="Pavinski Bitar P.D."/>
            <person name="Qin X."/>
            <person name="Weinstock G.M."/>
            <person name="Highlander S.K."/>
            <person name="Town C.D."/>
            <person name="Burne R.A."/>
            <person name="Stanhope M.J."/>
        </authorList>
    </citation>
    <scope>NUCLEOTIDE SEQUENCE [LARGE SCALE GENOMIC DNA]</scope>
    <source>
        <strain evidence="1 2">CECT 5772</strain>
    </source>
</reference>
<name>A0A922NU01_9STRE</name>
<evidence type="ECO:0000313" key="2">
    <source>
        <dbReference type="Proteomes" id="UP000028704"/>
    </source>
</evidence>
<dbReference type="AlphaFoldDB" id="A0A922NU01"/>
<evidence type="ECO:0000313" key="1">
    <source>
        <dbReference type="EMBL" id="KED04322.1"/>
    </source>
</evidence>
<dbReference type="Proteomes" id="UP000028704">
    <property type="component" value="Unassembled WGS sequence"/>
</dbReference>
<comment type="caution">
    <text evidence="1">The sequence shown here is derived from an EMBL/GenBank/DDBJ whole genome shotgun (WGS) entry which is preliminary data.</text>
</comment>
<sequence length="39" mass="4320">MIQQRSQLLNKGLVSQADGFIQTQKAPQGLARAFEGLLY</sequence>
<gene>
    <name evidence="1" type="ORF">CECT5772_06048</name>
</gene>
<protein>
    <submittedName>
        <fullName evidence="1">Uncharacterized protein</fullName>
    </submittedName>
</protein>
<organism evidence="1 2">
    <name type="scientific">Streptococcus equi subsp. ruminatorum CECT 5772</name>
    <dbReference type="NCBI Taxonomy" id="1051981"/>
    <lineage>
        <taxon>Bacteria</taxon>
        <taxon>Bacillati</taxon>
        <taxon>Bacillota</taxon>
        <taxon>Bacilli</taxon>
        <taxon>Lactobacillales</taxon>
        <taxon>Streptococcaceae</taxon>
        <taxon>Streptococcus</taxon>
    </lineage>
</organism>
<accession>A0A922NU01</accession>
<dbReference type="EMBL" id="AWEX01000053">
    <property type="protein sequence ID" value="KED04322.1"/>
    <property type="molecule type" value="Genomic_DNA"/>
</dbReference>